<dbReference type="OMA" id="PENWECK"/>
<feature type="chain" id="PRO_5005145749" description="Carboxylic ester hydrolase" evidence="8">
    <location>
        <begin position="23"/>
        <end position="472"/>
    </location>
</feature>
<keyword evidence="5 8" id="KW-0378">Hydrolase</keyword>
<dbReference type="InterPro" id="IPR011118">
    <property type="entry name" value="Tannase/feruloyl_esterase"/>
</dbReference>
<dbReference type="RefSeq" id="XP_007388576.1">
    <property type="nucleotide sequence ID" value="XM_007388514.1"/>
</dbReference>
<dbReference type="Pfam" id="PF07519">
    <property type="entry name" value="Tannase"/>
    <property type="match status" value="2"/>
</dbReference>
<comment type="similarity">
    <text evidence="1 8">Belongs to the tannase family.</text>
</comment>
<dbReference type="GeneID" id="18880173"/>
<keyword evidence="3" id="KW-0479">Metal-binding</keyword>
<proteinExistence type="inferred from homology"/>
<dbReference type="GO" id="GO:0046872">
    <property type="term" value="F:metal ion binding"/>
    <property type="evidence" value="ECO:0007669"/>
    <property type="project" value="UniProtKB-KW"/>
</dbReference>
<keyword evidence="4 8" id="KW-0732">Signal</keyword>
<dbReference type="PANTHER" id="PTHR33938:SF2">
    <property type="entry name" value="CARBOXYLIC ESTER HYDROLASE"/>
    <property type="match status" value="1"/>
</dbReference>
<keyword evidence="6" id="KW-0106">Calcium</keyword>
<evidence type="ECO:0000313" key="9">
    <source>
        <dbReference type="EMBL" id="EIN04105.1"/>
    </source>
</evidence>
<evidence type="ECO:0000256" key="6">
    <source>
        <dbReference type="ARBA" id="ARBA00022837"/>
    </source>
</evidence>
<evidence type="ECO:0000256" key="5">
    <source>
        <dbReference type="ARBA" id="ARBA00022801"/>
    </source>
</evidence>
<dbReference type="eggNOG" id="ENOG502QPXZ">
    <property type="taxonomic scope" value="Eukaryota"/>
</dbReference>
<dbReference type="GO" id="GO:0030600">
    <property type="term" value="F:feruloyl esterase activity"/>
    <property type="evidence" value="ECO:0007669"/>
    <property type="project" value="UniProtKB-ARBA"/>
</dbReference>
<protein>
    <recommendedName>
        <fullName evidence="8">Carboxylic ester hydrolase</fullName>
        <ecNumber evidence="8">3.1.1.-</ecNumber>
    </recommendedName>
</protein>
<dbReference type="KEGG" id="psq:PUNSTDRAFT_138836"/>
<keyword evidence="10" id="KW-1185">Reference proteome</keyword>
<dbReference type="EMBL" id="JH687556">
    <property type="protein sequence ID" value="EIN04105.1"/>
    <property type="molecule type" value="Genomic_DNA"/>
</dbReference>
<evidence type="ECO:0000256" key="8">
    <source>
        <dbReference type="RuleBase" id="RU361238"/>
    </source>
</evidence>
<keyword evidence="7" id="KW-1015">Disulfide bond</keyword>
<evidence type="ECO:0000256" key="1">
    <source>
        <dbReference type="ARBA" id="ARBA00006249"/>
    </source>
</evidence>
<dbReference type="SUPFAM" id="SSF53474">
    <property type="entry name" value="alpha/beta-Hydrolases"/>
    <property type="match status" value="1"/>
</dbReference>
<dbReference type="Proteomes" id="UP000054196">
    <property type="component" value="Unassembled WGS sequence"/>
</dbReference>
<reference evidence="10" key="1">
    <citation type="journal article" date="2012" name="Science">
        <title>The Paleozoic origin of enzymatic lignin decomposition reconstructed from 31 fungal genomes.</title>
        <authorList>
            <person name="Floudas D."/>
            <person name="Binder M."/>
            <person name="Riley R."/>
            <person name="Barry K."/>
            <person name="Blanchette R.A."/>
            <person name="Henrissat B."/>
            <person name="Martinez A.T."/>
            <person name="Otillar R."/>
            <person name="Spatafora J.W."/>
            <person name="Yadav J.S."/>
            <person name="Aerts A."/>
            <person name="Benoit I."/>
            <person name="Boyd A."/>
            <person name="Carlson A."/>
            <person name="Copeland A."/>
            <person name="Coutinho P.M."/>
            <person name="de Vries R.P."/>
            <person name="Ferreira P."/>
            <person name="Findley K."/>
            <person name="Foster B."/>
            <person name="Gaskell J."/>
            <person name="Glotzer D."/>
            <person name="Gorecki P."/>
            <person name="Heitman J."/>
            <person name="Hesse C."/>
            <person name="Hori C."/>
            <person name="Igarashi K."/>
            <person name="Jurgens J.A."/>
            <person name="Kallen N."/>
            <person name="Kersten P."/>
            <person name="Kohler A."/>
            <person name="Kuees U."/>
            <person name="Kumar T.K.A."/>
            <person name="Kuo A."/>
            <person name="LaButti K."/>
            <person name="Larrondo L.F."/>
            <person name="Lindquist E."/>
            <person name="Ling A."/>
            <person name="Lombard V."/>
            <person name="Lucas S."/>
            <person name="Lundell T."/>
            <person name="Martin R."/>
            <person name="McLaughlin D.J."/>
            <person name="Morgenstern I."/>
            <person name="Morin E."/>
            <person name="Murat C."/>
            <person name="Nagy L.G."/>
            <person name="Nolan M."/>
            <person name="Ohm R.A."/>
            <person name="Patyshakuliyeva A."/>
            <person name="Rokas A."/>
            <person name="Ruiz-Duenas F.J."/>
            <person name="Sabat G."/>
            <person name="Salamov A."/>
            <person name="Samejima M."/>
            <person name="Schmutz J."/>
            <person name="Slot J.C."/>
            <person name="St John F."/>
            <person name="Stenlid J."/>
            <person name="Sun H."/>
            <person name="Sun S."/>
            <person name="Syed K."/>
            <person name="Tsang A."/>
            <person name="Wiebenga A."/>
            <person name="Young D."/>
            <person name="Pisabarro A."/>
            <person name="Eastwood D.C."/>
            <person name="Martin F."/>
            <person name="Cullen D."/>
            <person name="Grigoriev I.V."/>
            <person name="Hibbett D.S."/>
        </authorList>
    </citation>
    <scope>NUCLEOTIDE SEQUENCE [LARGE SCALE GENOMIC DNA]</scope>
    <source>
        <strain evidence="10">HHB-11173 SS5</strain>
    </source>
</reference>
<sequence length="472" mass="51588">MHRATQRLLLILFHVYVQVAVGTYIAPRASDTAADACRAFRYTKPGVASTTAPSQYFHAGDRVNIVNPSSSIDSTNLPAFCRVQLTVVTNPATNKTAGAELWLPLNWNGRFLAIGNSGHSGGAVVEDLGFVAVAQGFAGVSTDTGHNDTSGGTPWPLHNDEAIIDWSWRAMHVSVVVGKMVVTTYYQQAVNKSYYIGCSTGGRQGLKEVQMFPGDFDGVVIGSPANWMTHVQPWSLHVNSLVQPVNSTRWIPAATWQNLIHNEVLRQCDGLDGVEDGILNDPTRCNFDPSPITCNSTNSTNCLTSTQVHALMQVYSDYIEANNTFIFNGLYLGGELDYPNALVGDHVSDLALYYERYFVMNDSSWHVSQLNLAAIQLGDRLDVGHANAIDPNISAFTNAPHNGKLIHYVGLADQLISPGNSKLYYNSVKSFMQANALGDIDNVYRLFPVPGMKHCKVPSIPLDKRLRLANIT</sequence>
<dbReference type="AlphaFoldDB" id="R7S150"/>
<organism evidence="9 10">
    <name type="scientific">Punctularia strigosozonata (strain HHB-11173)</name>
    <name type="common">White-rot fungus</name>
    <dbReference type="NCBI Taxonomy" id="741275"/>
    <lineage>
        <taxon>Eukaryota</taxon>
        <taxon>Fungi</taxon>
        <taxon>Dikarya</taxon>
        <taxon>Basidiomycota</taxon>
        <taxon>Agaricomycotina</taxon>
        <taxon>Agaricomycetes</taxon>
        <taxon>Corticiales</taxon>
        <taxon>Punctulariaceae</taxon>
        <taxon>Punctularia</taxon>
    </lineage>
</organism>
<dbReference type="HOGENOM" id="CLU_014819_1_1_1"/>
<dbReference type="InterPro" id="IPR029058">
    <property type="entry name" value="AB_hydrolase_fold"/>
</dbReference>
<feature type="signal peptide" evidence="8">
    <location>
        <begin position="1"/>
        <end position="22"/>
    </location>
</feature>
<dbReference type="EC" id="3.1.1.-" evidence="8"/>
<keyword evidence="2" id="KW-0719">Serine esterase</keyword>
<evidence type="ECO:0000256" key="4">
    <source>
        <dbReference type="ARBA" id="ARBA00022729"/>
    </source>
</evidence>
<name>R7S150_PUNST</name>
<gene>
    <name evidence="9" type="ORF">PUNSTDRAFT_138836</name>
</gene>
<evidence type="ECO:0000256" key="3">
    <source>
        <dbReference type="ARBA" id="ARBA00022723"/>
    </source>
</evidence>
<evidence type="ECO:0000256" key="2">
    <source>
        <dbReference type="ARBA" id="ARBA00022487"/>
    </source>
</evidence>
<evidence type="ECO:0000313" key="10">
    <source>
        <dbReference type="Proteomes" id="UP000054196"/>
    </source>
</evidence>
<dbReference type="OrthoDB" id="3039123at2759"/>
<evidence type="ECO:0000256" key="7">
    <source>
        <dbReference type="ARBA" id="ARBA00023157"/>
    </source>
</evidence>
<accession>R7S150</accession>
<dbReference type="PANTHER" id="PTHR33938">
    <property type="entry name" value="FERULOYL ESTERASE B-RELATED"/>
    <property type="match status" value="1"/>
</dbReference>